<evidence type="ECO:0000313" key="4">
    <source>
        <dbReference type="EMBL" id="REG36229.1"/>
    </source>
</evidence>
<evidence type="ECO:0008006" key="7">
    <source>
        <dbReference type="Google" id="ProtNLM"/>
    </source>
</evidence>
<feature type="chain" id="PRO_5042193618" description="Outer membrane protein" evidence="2">
    <location>
        <begin position="24"/>
        <end position="296"/>
    </location>
</feature>
<feature type="region of interest" description="Disordered" evidence="1">
    <location>
        <begin position="24"/>
        <end position="52"/>
    </location>
</feature>
<name>A0AAC8QD39_9BACT</name>
<keyword evidence="2" id="KW-0732">Signal</keyword>
<sequence>MWKQGFAVLAVLLLGLGSGSAEARFGKRPPSSPSAPSSPSSPGPSHPSSGVGVGRPRYNPYYGPGYYGFYGDPWARYYYDPSWAWPYMGPGRPFIYGRYYDLAWRRRMMPPPSAQAVPSQPSVPTRVDLMADAGFVSQGYAVALGLQADGEQLAFGARLNLFNLATDDGSPGRDTLTLLSLKPGVVLVSREDLRVRLLAGVDVAFAPDATFVGPGLGASTLMRVAGPLKLEASAHWTVLPFTQLSGEAGLALELGPVRLRGGYRATYLDDQGRLDPDGIPTRDLFTGPYVGVALMP</sequence>
<evidence type="ECO:0000313" key="6">
    <source>
        <dbReference type="Proteomes" id="UP000256345"/>
    </source>
</evidence>
<dbReference type="Proteomes" id="UP000035579">
    <property type="component" value="Chromosome"/>
</dbReference>
<evidence type="ECO:0000313" key="5">
    <source>
        <dbReference type="Proteomes" id="UP000035579"/>
    </source>
</evidence>
<dbReference type="AlphaFoldDB" id="A0AAC8QD39"/>
<reference evidence="4 6" key="2">
    <citation type="submission" date="2018-08" db="EMBL/GenBank/DDBJ databases">
        <title>Genomic Encyclopedia of Archaeal and Bacterial Type Strains, Phase II (KMG-II): from individual species to whole genera.</title>
        <authorList>
            <person name="Goeker M."/>
        </authorList>
    </citation>
    <scope>NUCLEOTIDE SEQUENCE [LARGE SCALE GENOMIC DNA]</scope>
    <source>
        <strain evidence="4 6">DSM 2261</strain>
    </source>
</reference>
<gene>
    <name evidence="3" type="ORF">AA314_07171</name>
    <name evidence="4" type="ORF">ATI61_102606</name>
</gene>
<evidence type="ECO:0000313" key="3">
    <source>
        <dbReference type="EMBL" id="AKJ05545.1"/>
    </source>
</evidence>
<evidence type="ECO:0000256" key="2">
    <source>
        <dbReference type="SAM" id="SignalP"/>
    </source>
</evidence>
<organism evidence="3 5">
    <name type="scientific">Archangium gephyra</name>
    <dbReference type="NCBI Taxonomy" id="48"/>
    <lineage>
        <taxon>Bacteria</taxon>
        <taxon>Pseudomonadati</taxon>
        <taxon>Myxococcota</taxon>
        <taxon>Myxococcia</taxon>
        <taxon>Myxococcales</taxon>
        <taxon>Cystobacterineae</taxon>
        <taxon>Archangiaceae</taxon>
        <taxon>Archangium</taxon>
    </lineage>
</organism>
<feature type="signal peptide" evidence="2">
    <location>
        <begin position="1"/>
        <end position="23"/>
    </location>
</feature>
<evidence type="ECO:0000256" key="1">
    <source>
        <dbReference type="SAM" id="MobiDB-lite"/>
    </source>
</evidence>
<dbReference type="KEGG" id="age:AA314_07171"/>
<accession>A0AAC8QD39</accession>
<dbReference type="Proteomes" id="UP000256345">
    <property type="component" value="Unassembled WGS sequence"/>
</dbReference>
<proteinExistence type="predicted"/>
<keyword evidence="6" id="KW-1185">Reference proteome</keyword>
<protein>
    <recommendedName>
        <fullName evidence="7">Outer membrane protein</fullName>
    </recommendedName>
</protein>
<reference evidence="3 5" key="1">
    <citation type="submission" date="2015-05" db="EMBL/GenBank/DDBJ databases">
        <title>Genome assembly of Archangium gephyra DSM 2261.</title>
        <authorList>
            <person name="Sharma G."/>
            <person name="Subramanian S."/>
        </authorList>
    </citation>
    <scope>NUCLEOTIDE SEQUENCE [LARGE SCALE GENOMIC DNA]</scope>
    <source>
        <strain evidence="3 5">DSM 2261</strain>
    </source>
</reference>
<dbReference type="EMBL" id="CP011509">
    <property type="protein sequence ID" value="AKJ05545.1"/>
    <property type="molecule type" value="Genomic_DNA"/>
</dbReference>
<dbReference type="EMBL" id="QUMU01000002">
    <property type="protein sequence ID" value="REG36229.1"/>
    <property type="molecule type" value="Genomic_DNA"/>
</dbReference>
<dbReference type="RefSeq" id="WP_053066938.1">
    <property type="nucleotide sequence ID" value="NZ_CP011509.1"/>
</dbReference>